<evidence type="ECO:0000313" key="2">
    <source>
        <dbReference type="EMBL" id="CDI51117.1"/>
    </source>
</evidence>
<keyword evidence="1" id="KW-0472">Membrane</keyword>
<organism evidence="2">
    <name type="scientific">Melanopsichium pennsylvanicum 4</name>
    <dbReference type="NCBI Taxonomy" id="1398559"/>
    <lineage>
        <taxon>Eukaryota</taxon>
        <taxon>Fungi</taxon>
        <taxon>Dikarya</taxon>
        <taxon>Basidiomycota</taxon>
        <taxon>Ustilaginomycotina</taxon>
        <taxon>Ustilaginomycetes</taxon>
        <taxon>Ustilaginales</taxon>
        <taxon>Ustilaginaceae</taxon>
        <taxon>Melanopsichium</taxon>
    </lineage>
</organism>
<dbReference type="EMBL" id="HG529494">
    <property type="protein sequence ID" value="CDI51117.1"/>
    <property type="molecule type" value="Genomic_DNA"/>
</dbReference>
<keyword evidence="1" id="KW-0812">Transmembrane</keyword>
<dbReference type="GO" id="GO:0006123">
    <property type="term" value="P:mitochondrial electron transport, cytochrome c to oxygen"/>
    <property type="evidence" value="ECO:0007669"/>
    <property type="project" value="UniProtKB-UniRule"/>
</dbReference>
<keyword evidence="1" id="KW-0999">Mitochondrion inner membrane</keyword>
<reference evidence="2" key="1">
    <citation type="journal article" date="2014" name="Genome Biol. Evol.">
        <title>Gene Loss Rather Than Gene Gain Is Associated with a Host Jump from Monocots to Dicots in the Smut Fungus Melanopsichium pennsylvanicum.</title>
        <authorList>
            <person name="Sharma R."/>
            <person name="Mishra B."/>
            <person name="Runge F."/>
            <person name="Thines M."/>
        </authorList>
    </citation>
    <scope>NUCLEOTIDE SEQUENCE</scope>
    <source>
        <strain evidence="2">4</strain>
    </source>
</reference>
<dbReference type="UniPathway" id="UPA00705"/>
<comment type="subcellular location">
    <subcellularLocation>
        <location evidence="1">Mitochondrion inner membrane</location>
        <topology evidence="1">Single-pass membrane protein</topology>
    </subcellularLocation>
</comment>
<accession>A0A077QX78</accession>
<evidence type="ECO:0000256" key="1">
    <source>
        <dbReference type="RuleBase" id="RU368123"/>
    </source>
</evidence>
<dbReference type="Pfam" id="PF02935">
    <property type="entry name" value="COX7C"/>
    <property type="match status" value="1"/>
</dbReference>
<name>A0A077QX78_9BASI</name>
<dbReference type="GO" id="GO:0005743">
    <property type="term" value="C:mitochondrial inner membrane"/>
    <property type="evidence" value="ECO:0007669"/>
    <property type="project" value="UniProtKB-SubCell"/>
</dbReference>
<keyword evidence="1" id="KW-1133">Transmembrane helix</keyword>
<sequence>MSILARSTIRTARTALRQQQPLMRRNLHIENTHETVSVTIPSILETTVTQLAVPFRSGPTRKIPVAIGVSTFLVFGFSLPFIAAKFQM</sequence>
<comment type="pathway">
    <text evidence="1">Energy metabolism; oxidative phosphorylation.</text>
</comment>
<dbReference type="AlphaFoldDB" id="A0A077QX78"/>
<comment type="function">
    <text evidence="1">Component of the cytochrome c oxidase, the last enzyme in the mitochondrial electron transport chain which drives oxidative phosphorylation. The respiratory chain contains 3 multisubunit complexes succinate dehydrogenase (complex II, CII), ubiquinol-cytochrome c oxidoreductase (cytochrome b-c1 complex, complex III, CIII) and cytochrome c oxidase (complex IV, CIV), that cooperate to transfer electrons derived from NADH and succinate to molecular oxygen, creating an electrochemical gradient over the inner membrane that drives transmembrane transport and the ATP synthase. Cytochrome c oxidase is the component of the respiratory chain that catalyzes the reduction of oxygen to water. Electrons originating from reduced cytochrome c in the intermembrane space (IMS) are transferred via the dinuclear copper A center (CU(A)) of subunit 2 and heme A of subunit 1 to the active site in subunit 1, a binuclear center (BNC) formed by heme A3 and copper B (CU(B)). The BNC reduces molecular oxygen to 2 water molecules using 4 electrons from cytochrome c in the IMS and 4 protons from the mitochondrial matrix.</text>
</comment>
<dbReference type="GO" id="GO:0045277">
    <property type="term" value="C:respiratory chain complex IV"/>
    <property type="evidence" value="ECO:0007669"/>
    <property type="project" value="UniProtKB-UniRule"/>
</dbReference>
<keyword evidence="1" id="KW-0809">Transit peptide</keyword>
<comment type="similarity">
    <text evidence="1">Belongs to the cytochrome c oxidase VIIc family.</text>
</comment>
<comment type="subunit">
    <text evidence="1">Component of the cytochrome c oxidase (complex IV, CIV), a multisubunit enzyme composed of a catalytic core of 3 subunits and several supernumerary subunits. The complex exists as a monomer or a dimer and forms supercomplexes (SCs) in the inner mitochondrial membrane with ubiquinol-cytochrome c oxidoreductase (cytochrome b-c1 complex, complex III, CIII).</text>
</comment>
<protein>
    <recommendedName>
        <fullName evidence="1">Cytochrome c oxidase subunit 8, mitochondrial</fullName>
    </recommendedName>
    <alternativeName>
        <fullName evidence="1">Cytochrome c oxidase polypeptide VIII</fullName>
    </alternativeName>
</protein>
<dbReference type="InterPro" id="IPR004202">
    <property type="entry name" value="COX7C/Cox8"/>
</dbReference>
<feature type="transmembrane region" description="Helical" evidence="1">
    <location>
        <begin position="63"/>
        <end position="84"/>
    </location>
</feature>
<keyword evidence="1" id="KW-0496">Mitochondrion</keyword>
<proteinExistence type="inferred from homology"/>